<keyword evidence="9" id="KW-0511">Multifunctional enzyme</keyword>
<dbReference type="AlphaFoldDB" id="A0A4V6RY93"/>
<keyword evidence="8" id="KW-0067">ATP-binding</keyword>
<dbReference type="PANTHER" id="PTHR43031">
    <property type="entry name" value="FAD-DEPENDENT OXIDOREDUCTASE"/>
    <property type="match status" value="1"/>
</dbReference>
<dbReference type="Gene3D" id="3.40.250.10">
    <property type="entry name" value="Rhodanese-like domain"/>
    <property type="match status" value="1"/>
</dbReference>
<evidence type="ECO:0000256" key="8">
    <source>
        <dbReference type="ARBA" id="ARBA00022840"/>
    </source>
</evidence>
<name>A0A4V6RY93_CAMSN</name>
<evidence type="ECO:0000256" key="2">
    <source>
        <dbReference type="ARBA" id="ARBA00022490"/>
    </source>
</evidence>
<proteinExistence type="predicted"/>
<dbReference type="EMBL" id="SDRB02010843">
    <property type="protein sequence ID" value="THG03947.1"/>
    <property type="molecule type" value="Genomic_DNA"/>
</dbReference>
<keyword evidence="4" id="KW-0819">tRNA processing</keyword>
<keyword evidence="5" id="KW-0479">Metal-binding</keyword>
<dbReference type="GO" id="GO:0005524">
    <property type="term" value="F:ATP binding"/>
    <property type="evidence" value="ECO:0007669"/>
    <property type="project" value="UniProtKB-KW"/>
</dbReference>
<keyword evidence="12" id="KW-1185">Reference proteome</keyword>
<evidence type="ECO:0000256" key="9">
    <source>
        <dbReference type="ARBA" id="ARBA00023268"/>
    </source>
</evidence>
<dbReference type="GO" id="GO:0008033">
    <property type="term" value="P:tRNA processing"/>
    <property type="evidence" value="ECO:0007669"/>
    <property type="project" value="UniProtKB-KW"/>
</dbReference>
<sequence length="125" mass="13804">MPSRVFPIAAMKEETPLKLDLLPTEARISSKEYKERVVRGEPHALVDVRPAHHFKIASLPNSMNVPLSSLEARLPEIPSALKTEEEHASAASLYAVCRRGNDSQRAVDYLHKMGFTSAKDIIGGL</sequence>
<keyword evidence="7" id="KW-0862">Zinc</keyword>
<dbReference type="FunFam" id="3.40.250.10:FF:000014">
    <property type="entry name" value="Adenylyltransferase and sulfurtransferase MOCS3"/>
    <property type="match status" value="1"/>
</dbReference>
<dbReference type="PANTHER" id="PTHR43031:SF1">
    <property type="entry name" value="PYRIDINE NUCLEOTIDE-DISULPHIDE OXIDOREDUCTASE"/>
    <property type="match status" value="1"/>
</dbReference>
<evidence type="ECO:0000256" key="3">
    <source>
        <dbReference type="ARBA" id="ARBA00022679"/>
    </source>
</evidence>
<dbReference type="InterPro" id="IPR001763">
    <property type="entry name" value="Rhodanese-like_dom"/>
</dbReference>
<reference evidence="11 12" key="1">
    <citation type="journal article" date="2018" name="Proc. Natl. Acad. Sci. U.S.A.">
        <title>Draft genome sequence of Camellia sinensis var. sinensis provides insights into the evolution of the tea genome and tea quality.</title>
        <authorList>
            <person name="Wei C."/>
            <person name="Yang H."/>
            <person name="Wang S."/>
            <person name="Zhao J."/>
            <person name="Liu C."/>
            <person name="Gao L."/>
            <person name="Xia E."/>
            <person name="Lu Y."/>
            <person name="Tai Y."/>
            <person name="She G."/>
            <person name="Sun J."/>
            <person name="Cao H."/>
            <person name="Tong W."/>
            <person name="Gao Q."/>
            <person name="Li Y."/>
            <person name="Deng W."/>
            <person name="Jiang X."/>
            <person name="Wang W."/>
            <person name="Chen Q."/>
            <person name="Zhang S."/>
            <person name="Li H."/>
            <person name="Wu J."/>
            <person name="Wang P."/>
            <person name="Li P."/>
            <person name="Shi C."/>
            <person name="Zheng F."/>
            <person name="Jian J."/>
            <person name="Huang B."/>
            <person name="Shan D."/>
            <person name="Shi M."/>
            <person name="Fang C."/>
            <person name="Yue Y."/>
            <person name="Li F."/>
            <person name="Li D."/>
            <person name="Wei S."/>
            <person name="Han B."/>
            <person name="Jiang C."/>
            <person name="Yin Y."/>
            <person name="Xia T."/>
            <person name="Zhang Z."/>
            <person name="Bennetzen J.L."/>
            <person name="Zhao S."/>
            <person name="Wan X."/>
        </authorList>
    </citation>
    <scope>NUCLEOTIDE SEQUENCE [LARGE SCALE GENOMIC DNA]</scope>
    <source>
        <strain evidence="12">cv. Shuchazao</strain>
        <tissue evidence="11">Leaf</tissue>
    </source>
</reference>
<evidence type="ECO:0000313" key="11">
    <source>
        <dbReference type="EMBL" id="THG03947.1"/>
    </source>
</evidence>
<dbReference type="Pfam" id="PF00581">
    <property type="entry name" value="Rhodanese"/>
    <property type="match status" value="1"/>
</dbReference>
<evidence type="ECO:0000256" key="5">
    <source>
        <dbReference type="ARBA" id="ARBA00022723"/>
    </source>
</evidence>
<dbReference type="SUPFAM" id="SSF52821">
    <property type="entry name" value="Rhodanese/Cell cycle control phosphatase"/>
    <property type="match status" value="1"/>
</dbReference>
<evidence type="ECO:0000256" key="6">
    <source>
        <dbReference type="ARBA" id="ARBA00022741"/>
    </source>
</evidence>
<evidence type="ECO:0000256" key="4">
    <source>
        <dbReference type="ARBA" id="ARBA00022694"/>
    </source>
</evidence>
<dbReference type="PROSITE" id="PS50206">
    <property type="entry name" value="RHODANESE_3"/>
    <property type="match status" value="1"/>
</dbReference>
<keyword evidence="6" id="KW-0547">Nucleotide-binding</keyword>
<feature type="domain" description="Rhodanese" evidence="10">
    <location>
        <begin position="39"/>
        <end position="125"/>
    </location>
</feature>
<comment type="caution">
    <text evidence="11">The sequence shown here is derived from an EMBL/GenBank/DDBJ whole genome shotgun (WGS) entry which is preliminary data.</text>
</comment>
<evidence type="ECO:0000313" key="12">
    <source>
        <dbReference type="Proteomes" id="UP000306102"/>
    </source>
</evidence>
<accession>A0A4V6RY93</accession>
<protein>
    <recommendedName>
        <fullName evidence="10">Rhodanese domain-containing protein</fullName>
    </recommendedName>
</protein>
<evidence type="ECO:0000256" key="7">
    <source>
        <dbReference type="ARBA" id="ARBA00022833"/>
    </source>
</evidence>
<dbReference type="InterPro" id="IPR036873">
    <property type="entry name" value="Rhodanese-like_dom_sf"/>
</dbReference>
<dbReference type="GO" id="GO:0005829">
    <property type="term" value="C:cytosol"/>
    <property type="evidence" value="ECO:0007669"/>
    <property type="project" value="UniProtKB-SubCell"/>
</dbReference>
<dbReference type="Proteomes" id="UP000306102">
    <property type="component" value="Unassembled WGS sequence"/>
</dbReference>
<dbReference type="InterPro" id="IPR050229">
    <property type="entry name" value="GlpE_sulfurtransferase"/>
</dbReference>
<dbReference type="GO" id="GO:0046872">
    <property type="term" value="F:metal ion binding"/>
    <property type="evidence" value="ECO:0007669"/>
    <property type="project" value="UniProtKB-KW"/>
</dbReference>
<evidence type="ECO:0000259" key="10">
    <source>
        <dbReference type="PROSITE" id="PS50206"/>
    </source>
</evidence>
<keyword evidence="3" id="KW-0808">Transferase</keyword>
<dbReference type="SMART" id="SM00450">
    <property type="entry name" value="RHOD"/>
    <property type="match status" value="1"/>
</dbReference>
<keyword evidence="2" id="KW-0963">Cytoplasm</keyword>
<dbReference type="STRING" id="542762.A0A4V6RY93"/>
<dbReference type="GO" id="GO:0016740">
    <property type="term" value="F:transferase activity"/>
    <property type="evidence" value="ECO:0007669"/>
    <property type="project" value="UniProtKB-KW"/>
</dbReference>
<gene>
    <name evidence="11" type="ORF">TEA_008822</name>
</gene>
<comment type="subcellular location">
    <subcellularLocation>
        <location evidence="1">Cytoplasm</location>
        <location evidence="1">Cytosol</location>
    </subcellularLocation>
</comment>
<evidence type="ECO:0000256" key="1">
    <source>
        <dbReference type="ARBA" id="ARBA00004514"/>
    </source>
</evidence>
<organism evidence="11 12">
    <name type="scientific">Camellia sinensis var. sinensis</name>
    <name type="common">China tea</name>
    <dbReference type="NCBI Taxonomy" id="542762"/>
    <lineage>
        <taxon>Eukaryota</taxon>
        <taxon>Viridiplantae</taxon>
        <taxon>Streptophyta</taxon>
        <taxon>Embryophyta</taxon>
        <taxon>Tracheophyta</taxon>
        <taxon>Spermatophyta</taxon>
        <taxon>Magnoliopsida</taxon>
        <taxon>eudicotyledons</taxon>
        <taxon>Gunneridae</taxon>
        <taxon>Pentapetalae</taxon>
        <taxon>asterids</taxon>
        <taxon>Ericales</taxon>
        <taxon>Theaceae</taxon>
        <taxon>Camellia</taxon>
    </lineage>
</organism>